<reference evidence="1 2" key="1">
    <citation type="journal article" date="2013" name="Genome Announc.">
        <title>Draft Genome Sequence of Rhizobium mesoamericanum STM3625, a Nitrogen-Fixing Symbiont of Mimosa pudica Isolated in French Guiana (South America).</title>
        <authorList>
            <person name="Moulin L."/>
            <person name="Mornico D."/>
            <person name="Melkonian R."/>
            <person name="Klonowska A."/>
        </authorList>
    </citation>
    <scope>NUCLEOTIDE SEQUENCE [LARGE SCALE GENOMIC DNA]</scope>
    <source>
        <strain evidence="1 2">STM3625</strain>
    </source>
</reference>
<dbReference type="InterPro" id="IPR013785">
    <property type="entry name" value="Aldolase_TIM"/>
</dbReference>
<accession>K0PWW2</accession>
<dbReference type="RefSeq" id="WP_007533377.1">
    <property type="nucleotide sequence ID" value="NZ_HF536772.1"/>
</dbReference>
<dbReference type="eggNOG" id="COG3246">
    <property type="taxonomic scope" value="Bacteria"/>
</dbReference>
<keyword evidence="2" id="KW-1185">Reference proteome</keyword>
<dbReference type="Gene3D" id="3.20.20.70">
    <property type="entry name" value="Aldolase class I"/>
    <property type="match status" value="2"/>
</dbReference>
<dbReference type="InterPro" id="IPR008567">
    <property type="entry name" value="BKACE"/>
</dbReference>
<gene>
    <name evidence="1" type="ORF">BN77_3251</name>
</gene>
<dbReference type="Pfam" id="PF05853">
    <property type="entry name" value="BKACE"/>
    <property type="match status" value="1"/>
</dbReference>
<protein>
    <recommendedName>
        <fullName evidence="3">3-keto-5-aminohexanoate cleavage enzyme</fullName>
    </recommendedName>
</protein>
<evidence type="ECO:0008006" key="3">
    <source>
        <dbReference type="Google" id="ProtNLM"/>
    </source>
</evidence>
<organism evidence="1 2">
    <name type="scientific">Rhizobium mesoamericanum STM3625</name>
    <dbReference type="NCBI Taxonomy" id="1211777"/>
    <lineage>
        <taxon>Bacteria</taxon>
        <taxon>Pseudomonadati</taxon>
        <taxon>Pseudomonadota</taxon>
        <taxon>Alphaproteobacteria</taxon>
        <taxon>Hyphomicrobiales</taxon>
        <taxon>Rhizobiaceae</taxon>
        <taxon>Rhizobium/Agrobacterium group</taxon>
        <taxon>Rhizobium</taxon>
    </lineage>
</organism>
<proteinExistence type="predicted"/>
<dbReference type="HOGENOM" id="CLU_098986_0_0_5"/>
<dbReference type="STRING" id="1211777.BN77_3251"/>
<dbReference type="GO" id="GO:0043720">
    <property type="term" value="F:3-keto-5-aminohexanoate cleavage activity"/>
    <property type="evidence" value="ECO:0007669"/>
    <property type="project" value="InterPro"/>
</dbReference>
<evidence type="ECO:0000313" key="2">
    <source>
        <dbReference type="Proteomes" id="UP000009319"/>
    </source>
</evidence>
<sequence length="241" mass="26053">MIVQACINGARSINYHPQLPVTPDAIATDAAAVVAAGAAELHIHPRAADGKESLAAVDETINKVRRACPGSLLGVSTGAWIEGDEHRTLEAIRRWSVLPDYASVNLSEGNAPAVMTLLREKGIGIEVGLASIADTERYIRLEAHERVFRILIELDNEQDLQAAGDVAEGIVRTLRRADVKRPILLHGFDATVWPFVRLAKERRYSTRIGLEDGKVLPNGSTAANNAELVAAAVEIFRARDA</sequence>
<dbReference type="EMBL" id="CANI01000021">
    <property type="protein sequence ID" value="CCM76060.1"/>
    <property type="molecule type" value="Genomic_DNA"/>
</dbReference>
<name>K0PWW2_9HYPH</name>
<dbReference type="AlphaFoldDB" id="K0PWW2"/>
<dbReference type="PANTHER" id="PTHR37418:SF1">
    <property type="entry name" value="3-KETO-5-AMINOHEXANOATE CLEAVAGE PROTEIN"/>
    <property type="match status" value="1"/>
</dbReference>
<dbReference type="Proteomes" id="UP000009319">
    <property type="component" value="Unassembled WGS sequence"/>
</dbReference>
<evidence type="ECO:0000313" key="1">
    <source>
        <dbReference type="EMBL" id="CCM76060.1"/>
    </source>
</evidence>
<dbReference type="PANTHER" id="PTHR37418">
    <property type="entry name" value="3-KETO-5-AMINOHEXANOATE CLEAVAGE ENZYME-RELATED"/>
    <property type="match status" value="1"/>
</dbReference>
<comment type="caution">
    <text evidence="1">The sequence shown here is derived from an EMBL/GenBank/DDBJ whole genome shotgun (WGS) entry which is preliminary data.</text>
</comment>